<dbReference type="SMART" id="SM00421">
    <property type="entry name" value="HTH_LUXR"/>
    <property type="match status" value="1"/>
</dbReference>
<dbReference type="RefSeq" id="WP_046329805.1">
    <property type="nucleotide sequence ID" value="NZ_CP007501.1"/>
</dbReference>
<dbReference type="Gene3D" id="1.10.10.10">
    <property type="entry name" value="Winged helix-like DNA-binding domain superfamily/Winged helix DNA-binding domain"/>
    <property type="match status" value="1"/>
</dbReference>
<accession>A0A0E3ZKM2</accession>
<keyword evidence="8" id="KW-1185">Reference proteome</keyword>
<dbReference type="Pfam" id="PF00072">
    <property type="entry name" value="Response_reg"/>
    <property type="match status" value="1"/>
</dbReference>
<dbReference type="STRING" id="1835254.CL55_00005920"/>
<evidence type="ECO:0000256" key="1">
    <source>
        <dbReference type="ARBA" id="ARBA00023015"/>
    </source>
</evidence>
<dbReference type="PATRIC" id="fig|576611.7.peg.599"/>
<keyword evidence="3" id="KW-0804">Transcription</keyword>
<dbReference type="GO" id="GO:0000160">
    <property type="term" value="P:phosphorelay signal transduction system"/>
    <property type="evidence" value="ECO:0007669"/>
    <property type="project" value="InterPro"/>
</dbReference>
<reference evidence="7 8" key="1">
    <citation type="submission" date="2014-03" db="EMBL/GenBank/DDBJ databases">
        <title>Genome of Polynucleobacter strain MWH-MoK4.</title>
        <authorList>
            <person name="Hahn M.W."/>
        </authorList>
    </citation>
    <scope>NUCLEOTIDE SEQUENCE [LARGE SCALE GENOMIC DNA]</scope>
    <source>
        <strain evidence="7 8">MWH-MoK4</strain>
    </source>
</reference>
<sequence>MTKVGHIYLIDDDESIRTSLSRMLKDVGYTVEDYSSALTFLEHSVPVAPAVILLDMQMPDMTGLDLQEKLVHLGRKTPIVFVSGQSHPHQIVKSLKRGAVDFLFKPFNLEDLLSAVADALEFDRRQLKRISKEVETKKDYATLTPREREVCFWLVKGLLNKDIAVKLGTTDATIKVHKARVMDKMNVESVQTLVAKYLESDLENLQKISS</sequence>
<gene>
    <name evidence="7" type="ORF">CL55_00005920</name>
</gene>
<evidence type="ECO:0000259" key="5">
    <source>
        <dbReference type="PROSITE" id="PS50043"/>
    </source>
</evidence>
<dbReference type="SMART" id="SM00448">
    <property type="entry name" value="REC"/>
    <property type="match status" value="1"/>
</dbReference>
<dbReference type="GO" id="GO:0006355">
    <property type="term" value="P:regulation of DNA-templated transcription"/>
    <property type="evidence" value="ECO:0007669"/>
    <property type="project" value="InterPro"/>
</dbReference>
<dbReference type="EMBL" id="CP007501">
    <property type="protein sequence ID" value="AKD24925.1"/>
    <property type="molecule type" value="Genomic_DNA"/>
</dbReference>
<dbReference type="OrthoDB" id="9802186at2"/>
<dbReference type="Proteomes" id="UP000061135">
    <property type="component" value="Chromosome"/>
</dbReference>
<evidence type="ECO:0000256" key="3">
    <source>
        <dbReference type="ARBA" id="ARBA00023163"/>
    </source>
</evidence>
<keyword evidence="1" id="KW-0805">Transcription regulation</keyword>
<feature type="domain" description="Response regulatory" evidence="6">
    <location>
        <begin position="6"/>
        <end position="120"/>
    </location>
</feature>
<evidence type="ECO:0000256" key="2">
    <source>
        <dbReference type="ARBA" id="ARBA00023125"/>
    </source>
</evidence>
<dbReference type="KEGG" id="pdq:CL55_00005920"/>
<dbReference type="Pfam" id="PF00196">
    <property type="entry name" value="GerE"/>
    <property type="match status" value="1"/>
</dbReference>
<dbReference type="InterPro" id="IPR011006">
    <property type="entry name" value="CheY-like_superfamily"/>
</dbReference>
<dbReference type="PANTHER" id="PTHR44688:SF16">
    <property type="entry name" value="DNA-BINDING TRANSCRIPTIONAL ACTIVATOR DEVR_DOSR"/>
    <property type="match status" value="1"/>
</dbReference>
<name>A0A0E3ZKM2_9BURK</name>
<dbReference type="AlphaFoldDB" id="A0A0E3ZKM2"/>
<dbReference type="Gene3D" id="3.40.50.2300">
    <property type="match status" value="1"/>
</dbReference>
<dbReference type="PROSITE" id="PS50110">
    <property type="entry name" value="RESPONSE_REGULATORY"/>
    <property type="match status" value="1"/>
</dbReference>
<dbReference type="PANTHER" id="PTHR44688">
    <property type="entry name" value="DNA-BINDING TRANSCRIPTIONAL ACTIVATOR DEVR_DOSR"/>
    <property type="match status" value="1"/>
</dbReference>
<evidence type="ECO:0000313" key="8">
    <source>
        <dbReference type="Proteomes" id="UP000061135"/>
    </source>
</evidence>
<dbReference type="InterPro" id="IPR001789">
    <property type="entry name" value="Sig_transdc_resp-reg_receiver"/>
</dbReference>
<evidence type="ECO:0000256" key="4">
    <source>
        <dbReference type="PROSITE-ProRule" id="PRU00169"/>
    </source>
</evidence>
<dbReference type="SUPFAM" id="SSF52172">
    <property type="entry name" value="CheY-like"/>
    <property type="match status" value="1"/>
</dbReference>
<feature type="domain" description="HTH luxR-type" evidence="5">
    <location>
        <begin position="136"/>
        <end position="201"/>
    </location>
</feature>
<dbReference type="InterPro" id="IPR000792">
    <property type="entry name" value="Tscrpt_reg_LuxR_C"/>
</dbReference>
<dbReference type="CDD" id="cd06170">
    <property type="entry name" value="LuxR_C_like"/>
    <property type="match status" value="1"/>
</dbReference>
<keyword evidence="2" id="KW-0238">DNA-binding</keyword>
<protein>
    <submittedName>
        <fullName evidence="7">Response regulator</fullName>
    </submittedName>
</protein>
<organism evidence="7 8">
    <name type="scientific">Polynucleobacter duraquae</name>
    <dbReference type="NCBI Taxonomy" id="1835254"/>
    <lineage>
        <taxon>Bacteria</taxon>
        <taxon>Pseudomonadati</taxon>
        <taxon>Pseudomonadota</taxon>
        <taxon>Betaproteobacteria</taxon>
        <taxon>Burkholderiales</taxon>
        <taxon>Burkholderiaceae</taxon>
        <taxon>Polynucleobacter</taxon>
    </lineage>
</organism>
<proteinExistence type="predicted"/>
<dbReference type="InterPro" id="IPR036388">
    <property type="entry name" value="WH-like_DNA-bd_sf"/>
</dbReference>
<dbReference type="GO" id="GO:0003677">
    <property type="term" value="F:DNA binding"/>
    <property type="evidence" value="ECO:0007669"/>
    <property type="project" value="UniProtKB-KW"/>
</dbReference>
<keyword evidence="4" id="KW-0597">Phosphoprotein</keyword>
<dbReference type="PRINTS" id="PR00038">
    <property type="entry name" value="HTHLUXR"/>
</dbReference>
<dbReference type="HOGENOM" id="CLU_000445_90_4_4"/>
<evidence type="ECO:0000259" key="6">
    <source>
        <dbReference type="PROSITE" id="PS50110"/>
    </source>
</evidence>
<feature type="modified residue" description="4-aspartylphosphate" evidence="4">
    <location>
        <position position="55"/>
    </location>
</feature>
<evidence type="ECO:0000313" key="7">
    <source>
        <dbReference type="EMBL" id="AKD24925.1"/>
    </source>
</evidence>
<dbReference type="PROSITE" id="PS50043">
    <property type="entry name" value="HTH_LUXR_2"/>
    <property type="match status" value="1"/>
</dbReference>